<reference evidence="2" key="1">
    <citation type="submission" date="2018-05" db="EMBL/GenBank/DDBJ databases">
        <authorList>
            <person name="Lanie J.A."/>
            <person name="Ng W.-L."/>
            <person name="Kazmierczak K.M."/>
            <person name="Andrzejewski T.M."/>
            <person name="Davidsen T.M."/>
            <person name="Wayne K.J."/>
            <person name="Tettelin H."/>
            <person name="Glass J.I."/>
            <person name="Rusch D."/>
            <person name="Podicherti R."/>
            <person name="Tsui H.-C.T."/>
            <person name="Winkler M.E."/>
        </authorList>
    </citation>
    <scope>NUCLEOTIDE SEQUENCE</scope>
</reference>
<sequence>GEVVVNNDGVHGIVNKSGSANLNAGIALVRIEFFEKGGGEHLSLDMSGPGIKKLQLARNTAPQGGGKKPAIATGNPIDPVNNETVMYRNFIQGASPRGIGVGYPEKLNVCFDANAMNLVMLWHGAFMDGAKHWNGRGQGFQPPLGHYLISLKRTQAIAQLANAETPWPELKLGNNDDDRAKGLRFRGYRLVEGRRPVFKYTADNTVIEDYVIPQGGALPSFTRQLTFTGSGKYYYLVGADGSIEKRGNGWKIGNSLKVTLDSPDEPILRDGAGGKELLVPVEVKGKAIIRAKYEWDLN</sequence>
<evidence type="ECO:0000259" key="1">
    <source>
        <dbReference type="Pfam" id="PF20601"/>
    </source>
</evidence>
<dbReference type="Pfam" id="PF20601">
    <property type="entry name" value="DUF6797"/>
    <property type="match status" value="1"/>
</dbReference>
<protein>
    <recommendedName>
        <fullName evidence="1">DUF6797 domain-containing protein</fullName>
    </recommendedName>
</protein>
<name>A0A382QF12_9ZZZZ</name>
<feature type="domain" description="DUF6797" evidence="1">
    <location>
        <begin position="109"/>
        <end position="208"/>
    </location>
</feature>
<dbReference type="EMBL" id="UINC01113786">
    <property type="protein sequence ID" value="SVC83627.1"/>
    <property type="molecule type" value="Genomic_DNA"/>
</dbReference>
<evidence type="ECO:0000313" key="2">
    <source>
        <dbReference type="EMBL" id="SVC83627.1"/>
    </source>
</evidence>
<gene>
    <name evidence="2" type="ORF">METZ01_LOCUS336481</name>
</gene>
<dbReference type="AlphaFoldDB" id="A0A382QF12"/>
<accession>A0A382QF12</accession>
<feature type="non-terminal residue" evidence="2">
    <location>
        <position position="1"/>
    </location>
</feature>
<proteinExistence type="predicted"/>
<dbReference type="InterPro" id="IPR046476">
    <property type="entry name" value="DUF6797"/>
</dbReference>
<organism evidence="2">
    <name type="scientific">marine metagenome</name>
    <dbReference type="NCBI Taxonomy" id="408172"/>
    <lineage>
        <taxon>unclassified sequences</taxon>
        <taxon>metagenomes</taxon>
        <taxon>ecological metagenomes</taxon>
    </lineage>
</organism>